<reference evidence="1" key="1">
    <citation type="journal article" date="2020" name="New Phytol.">
        <title>Comparative genomics reveals dynamic genome evolution in host specialist ectomycorrhizal fungi.</title>
        <authorList>
            <person name="Lofgren L.A."/>
            <person name="Nguyen N.H."/>
            <person name="Vilgalys R."/>
            <person name="Ruytinx J."/>
            <person name="Liao H.L."/>
            <person name="Branco S."/>
            <person name="Kuo A."/>
            <person name="LaButti K."/>
            <person name="Lipzen A."/>
            <person name="Andreopoulos W."/>
            <person name="Pangilinan J."/>
            <person name="Riley R."/>
            <person name="Hundley H."/>
            <person name="Na H."/>
            <person name="Barry K."/>
            <person name="Grigoriev I.V."/>
            <person name="Stajich J.E."/>
            <person name="Kennedy P.G."/>
        </authorList>
    </citation>
    <scope>NUCLEOTIDE SEQUENCE</scope>
    <source>
        <strain evidence="1">FC203</strain>
    </source>
</reference>
<organism evidence="1 2">
    <name type="scientific">Suillus fuscotomentosus</name>
    <dbReference type="NCBI Taxonomy" id="1912939"/>
    <lineage>
        <taxon>Eukaryota</taxon>
        <taxon>Fungi</taxon>
        <taxon>Dikarya</taxon>
        <taxon>Basidiomycota</taxon>
        <taxon>Agaricomycotina</taxon>
        <taxon>Agaricomycetes</taxon>
        <taxon>Agaricomycetidae</taxon>
        <taxon>Boletales</taxon>
        <taxon>Suillineae</taxon>
        <taxon>Suillaceae</taxon>
        <taxon>Suillus</taxon>
    </lineage>
</organism>
<keyword evidence="2" id="KW-1185">Reference proteome</keyword>
<dbReference type="Proteomes" id="UP001195769">
    <property type="component" value="Unassembled WGS sequence"/>
</dbReference>
<dbReference type="EMBL" id="JABBWK010000037">
    <property type="protein sequence ID" value="KAG1898725.1"/>
    <property type="molecule type" value="Genomic_DNA"/>
</dbReference>
<proteinExistence type="predicted"/>
<sequence length="133" mass="15210">MQQSLVIKGCCGKLNLRMEINVKTDNIQRGEGSEVSISLCTNSEDTHLQPKKKETPANDAVEHITLTGLQERLEVVEKNCSRYFELYKKYRLRWLEENHRAGILEKYAPPNVDSYSPAQIEWDAPSPHVLGKI</sequence>
<dbReference type="GeneID" id="64671435"/>
<evidence type="ECO:0000313" key="1">
    <source>
        <dbReference type="EMBL" id="KAG1898725.1"/>
    </source>
</evidence>
<accession>A0AAD4HIC2</accession>
<gene>
    <name evidence="1" type="ORF">F5891DRAFT_981631</name>
</gene>
<dbReference type="AlphaFoldDB" id="A0AAD4HIC2"/>
<comment type="caution">
    <text evidence="1">The sequence shown here is derived from an EMBL/GenBank/DDBJ whole genome shotgun (WGS) entry which is preliminary data.</text>
</comment>
<protein>
    <submittedName>
        <fullName evidence="1">Uncharacterized protein</fullName>
    </submittedName>
</protein>
<evidence type="ECO:0000313" key="2">
    <source>
        <dbReference type="Proteomes" id="UP001195769"/>
    </source>
</evidence>
<dbReference type="RefSeq" id="XP_041224301.1">
    <property type="nucleotide sequence ID" value="XM_041377137.1"/>
</dbReference>
<name>A0AAD4HIC2_9AGAM</name>